<reference evidence="1" key="2">
    <citation type="journal article" date="2021" name="Microbiome">
        <title>Successional dynamics and alternative stable states in a saline activated sludge microbial community over 9 years.</title>
        <authorList>
            <person name="Wang Y."/>
            <person name="Ye J."/>
            <person name="Ju F."/>
            <person name="Liu L."/>
            <person name="Boyd J.A."/>
            <person name="Deng Y."/>
            <person name="Parks D.H."/>
            <person name="Jiang X."/>
            <person name="Yin X."/>
            <person name="Woodcroft B.J."/>
            <person name="Tyson G.W."/>
            <person name="Hugenholtz P."/>
            <person name="Polz M.F."/>
            <person name="Zhang T."/>
        </authorList>
    </citation>
    <scope>NUCLEOTIDE SEQUENCE</scope>
    <source>
        <strain evidence="1">HKST-UBA02</strain>
    </source>
</reference>
<dbReference type="PROSITE" id="PS51257">
    <property type="entry name" value="PROKAR_LIPOPROTEIN"/>
    <property type="match status" value="1"/>
</dbReference>
<name>A0A956SDT5_UNCEI</name>
<dbReference type="PANTHER" id="PTHR33221:SF15">
    <property type="entry name" value="HTH-TYPE TRANSCRIPTIONAL REGULATOR YWGB-RELATED"/>
    <property type="match status" value="1"/>
</dbReference>
<dbReference type="PANTHER" id="PTHR33221">
    <property type="entry name" value="WINGED HELIX-TURN-HELIX TRANSCRIPTIONAL REGULATOR, RRF2 FAMILY"/>
    <property type="match status" value="1"/>
</dbReference>
<dbReference type="SUPFAM" id="SSF46785">
    <property type="entry name" value="Winged helix' DNA-binding domain"/>
    <property type="match status" value="1"/>
</dbReference>
<evidence type="ECO:0000313" key="2">
    <source>
        <dbReference type="Proteomes" id="UP000739538"/>
    </source>
</evidence>
<dbReference type="AlphaFoldDB" id="A0A956SDT5"/>
<proteinExistence type="predicted"/>
<gene>
    <name evidence="1" type="ORF">KDA27_13510</name>
</gene>
<dbReference type="GO" id="GO:0005829">
    <property type="term" value="C:cytosol"/>
    <property type="evidence" value="ECO:0007669"/>
    <property type="project" value="TreeGrafter"/>
</dbReference>
<dbReference type="InterPro" id="IPR000944">
    <property type="entry name" value="Tscrpt_reg_Rrf2"/>
</dbReference>
<dbReference type="EMBL" id="JAGQHS010000068">
    <property type="protein sequence ID" value="MCA9756815.1"/>
    <property type="molecule type" value="Genomic_DNA"/>
</dbReference>
<dbReference type="PROSITE" id="PS51197">
    <property type="entry name" value="HTH_RRF2_2"/>
    <property type="match status" value="1"/>
</dbReference>
<evidence type="ECO:0000313" key="1">
    <source>
        <dbReference type="EMBL" id="MCA9756815.1"/>
    </source>
</evidence>
<comment type="caution">
    <text evidence="1">The sequence shown here is derived from an EMBL/GenBank/DDBJ whole genome shotgun (WGS) entry which is preliminary data.</text>
</comment>
<dbReference type="Pfam" id="PF02082">
    <property type="entry name" value="Rrf2"/>
    <property type="match status" value="1"/>
</dbReference>
<dbReference type="InterPro" id="IPR030489">
    <property type="entry name" value="TR_Rrf2-type_CS"/>
</dbReference>
<accession>A0A956SDT5</accession>
<reference evidence="1" key="1">
    <citation type="submission" date="2020-04" db="EMBL/GenBank/DDBJ databases">
        <authorList>
            <person name="Zhang T."/>
        </authorList>
    </citation>
    <scope>NUCLEOTIDE SEQUENCE</scope>
    <source>
        <strain evidence="1">HKST-UBA02</strain>
    </source>
</reference>
<dbReference type="InterPro" id="IPR036388">
    <property type="entry name" value="WH-like_DNA-bd_sf"/>
</dbReference>
<dbReference type="Gene3D" id="1.10.10.10">
    <property type="entry name" value="Winged helix-like DNA-binding domain superfamily/Winged helix DNA-binding domain"/>
    <property type="match status" value="1"/>
</dbReference>
<dbReference type="GO" id="GO:0003700">
    <property type="term" value="F:DNA-binding transcription factor activity"/>
    <property type="evidence" value="ECO:0007669"/>
    <property type="project" value="TreeGrafter"/>
</dbReference>
<dbReference type="Proteomes" id="UP000739538">
    <property type="component" value="Unassembled WGS sequence"/>
</dbReference>
<dbReference type="InterPro" id="IPR036390">
    <property type="entry name" value="WH_DNA-bd_sf"/>
</dbReference>
<sequence>MFGRATQVAIAVMSCLAEGHGNGVRLSAATISRDRDLPRPFVGKVLSTLSMAGLVTSVRGPGGGFALAKPPDQICLMDVVTLFERSLGSRTCLVGGGICSDGHPCPVHQRFGAVQQAADDLLRETTFAVFQSRGPI</sequence>
<dbReference type="NCBIfam" id="TIGR00738">
    <property type="entry name" value="rrf2_super"/>
    <property type="match status" value="1"/>
</dbReference>
<dbReference type="PROSITE" id="PS01332">
    <property type="entry name" value="HTH_RRF2_1"/>
    <property type="match status" value="1"/>
</dbReference>
<protein>
    <submittedName>
        <fullName evidence="1">Rrf2 family transcriptional regulator</fullName>
    </submittedName>
</protein>
<organism evidence="1 2">
    <name type="scientific">Eiseniibacteriota bacterium</name>
    <dbReference type="NCBI Taxonomy" id="2212470"/>
    <lineage>
        <taxon>Bacteria</taxon>
        <taxon>Candidatus Eiseniibacteriota</taxon>
    </lineage>
</organism>